<dbReference type="EMBL" id="AKKV01000030">
    <property type="protein sequence ID" value="EIT84870.1"/>
    <property type="molecule type" value="Genomic_DNA"/>
</dbReference>
<accession>I8UD66</accession>
<keyword evidence="7" id="KW-0067">ATP-binding</keyword>
<sequence length="311" mass="34159">MARQLIFIINPLAGHGRGKSVWETVQKALNQQNEHYEYFITHYRGHTGEIVHQLLMNHDPETLLIVAVGGDGTVHEISNALTFQPNIPVGYIPAGSGNDFARGHDIAKDPLQALERILTKRHAPLHTIDIGVYSLSQSANHQPHFVNGLAIGFDGAVTKKANESKFKGFLNKYKLGGLSYPLLALKLLSSYQPHKLTIAIDGKQHTYDNTWLVAVNNIPFYGGGIKIVPHSIPNDGIMNVCIIHNIPKWKILFVFAAVMLGAHQSIKGVTFLEGADINITSDTDMIIAADGEIIGTTPIHIAVQSNMRYIV</sequence>
<evidence type="ECO:0000256" key="6">
    <source>
        <dbReference type="ARBA" id="ARBA00022777"/>
    </source>
</evidence>
<dbReference type="SMART" id="SM00046">
    <property type="entry name" value="DAGKc"/>
    <property type="match status" value="1"/>
</dbReference>
<keyword evidence="13" id="KW-1185">Reference proteome</keyword>
<keyword evidence="10" id="KW-1208">Phospholipid metabolism</keyword>
<evidence type="ECO:0000313" key="13">
    <source>
        <dbReference type="Proteomes" id="UP000004080"/>
    </source>
</evidence>
<evidence type="ECO:0000256" key="7">
    <source>
        <dbReference type="ARBA" id="ARBA00022840"/>
    </source>
</evidence>
<dbReference type="GO" id="GO:0005524">
    <property type="term" value="F:ATP binding"/>
    <property type="evidence" value="ECO:0007669"/>
    <property type="project" value="UniProtKB-KW"/>
</dbReference>
<dbReference type="PANTHER" id="PTHR12358:SF54">
    <property type="entry name" value="SPHINGOSINE KINASE RELATED PROTEIN"/>
    <property type="match status" value="1"/>
</dbReference>
<evidence type="ECO:0000256" key="10">
    <source>
        <dbReference type="ARBA" id="ARBA00023264"/>
    </source>
</evidence>
<keyword evidence="3" id="KW-0444">Lipid biosynthesis</keyword>
<feature type="domain" description="DAGKc" evidence="11">
    <location>
        <begin position="1"/>
        <end position="138"/>
    </location>
</feature>
<dbReference type="GO" id="GO:0016301">
    <property type="term" value="F:kinase activity"/>
    <property type="evidence" value="ECO:0007669"/>
    <property type="project" value="UniProtKB-KW"/>
</dbReference>
<keyword evidence="6 12" id="KW-0418">Kinase</keyword>
<dbReference type="NCBIfam" id="TIGR00147">
    <property type="entry name" value="YegS/Rv2252/BmrU family lipid kinase"/>
    <property type="match status" value="1"/>
</dbReference>
<gene>
    <name evidence="12" type="ORF">A374_14300</name>
</gene>
<comment type="similarity">
    <text evidence="2">Belongs to the diacylglycerol/lipid kinase family.</text>
</comment>
<dbReference type="AlphaFoldDB" id="I8UD66"/>
<dbReference type="eggNOG" id="COG1597">
    <property type="taxonomic scope" value="Bacteria"/>
</dbReference>
<dbReference type="Proteomes" id="UP000004080">
    <property type="component" value="Unassembled WGS sequence"/>
</dbReference>
<dbReference type="Gene3D" id="3.40.50.10330">
    <property type="entry name" value="Probable inorganic polyphosphate/atp-NAD kinase, domain 1"/>
    <property type="match status" value="1"/>
</dbReference>
<dbReference type="GO" id="GO:0008654">
    <property type="term" value="P:phospholipid biosynthetic process"/>
    <property type="evidence" value="ECO:0007669"/>
    <property type="project" value="UniProtKB-KW"/>
</dbReference>
<evidence type="ECO:0000256" key="9">
    <source>
        <dbReference type="ARBA" id="ARBA00023209"/>
    </source>
</evidence>
<dbReference type="InterPro" id="IPR001206">
    <property type="entry name" value="Diacylglycerol_kinase_cat_dom"/>
</dbReference>
<evidence type="ECO:0000313" key="12">
    <source>
        <dbReference type="EMBL" id="EIT84870.1"/>
    </source>
</evidence>
<evidence type="ECO:0000256" key="2">
    <source>
        <dbReference type="ARBA" id="ARBA00005983"/>
    </source>
</evidence>
<proteinExistence type="inferred from homology"/>
<organism evidence="12 13">
    <name type="scientific">Fictibacillus macauensis ZFHKF-1</name>
    <dbReference type="NCBI Taxonomy" id="1196324"/>
    <lineage>
        <taxon>Bacteria</taxon>
        <taxon>Bacillati</taxon>
        <taxon>Bacillota</taxon>
        <taxon>Bacilli</taxon>
        <taxon>Bacillales</taxon>
        <taxon>Fictibacillaceae</taxon>
        <taxon>Fictibacillus</taxon>
    </lineage>
</organism>
<dbReference type="STRING" id="1196324.A374_14300"/>
<keyword evidence="8" id="KW-0443">Lipid metabolism</keyword>
<dbReference type="PROSITE" id="PS50146">
    <property type="entry name" value="DAGK"/>
    <property type="match status" value="1"/>
</dbReference>
<evidence type="ECO:0000256" key="4">
    <source>
        <dbReference type="ARBA" id="ARBA00022679"/>
    </source>
</evidence>
<name>I8UD66_9BACL</name>
<dbReference type="InterPro" id="IPR005218">
    <property type="entry name" value="Diacylglycerol/lipid_kinase"/>
</dbReference>
<protein>
    <submittedName>
        <fullName evidence="12">Diacylglycerol kinase</fullName>
    </submittedName>
</protein>
<keyword evidence="4" id="KW-0808">Transferase</keyword>
<evidence type="ECO:0000259" key="11">
    <source>
        <dbReference type="PROSITE" id="PS50146"/>
    </source>
</evidence>
<comment type="cofactor">
    <cofactor evidence="1">
        <name>Mg(2+)</name>
        <dbReference type="ChEBI" id="CHEBI:18420"/>
    </cofactor>
</comment>
<evidence type="ECO:0000256" key="8">
    <source>
        <dbReference type="ARBA" id="ARBA00023098"/>
    </source>
</evidence>
<dbReference type="PATRIC" id="fig|1196324.3.peg.2922"/>
<dbReference type="Pfam" id="PF00781">
    <property type="entry name" value="DAGK_cat"/>
    <property type="match status" value="1"/>
</dbReference>
<evidence type="ECO:0000256" key="5">
    <source>
        <dbReference type="ARBA" id="ARBA00022741"/>
    </source>
</evidence>
<evidence type="ECO:0000256" key="1">
    <source>
        <dbReference type="ARBA" id="ARBA00001946"/>
    </source>
</evidence>
<dbReference type="InterPro" id="IPR016064">
    <property type="entry name" value="NAD/diacylglycerol_kinase_sf"/>
</dbReference>
<dbReference type="SUPFAM" id="SSF111331">
    <property type="entry name" value="NAD kinase/diacylglycerol kinase-like"/>
    <property type="match status" value="1"/>
</dbReference>
<dbReference type="InterPro" id="IPR045540">
    <property type="entry name" value="YegS/DAGK_C"/>
</dbReference>
<evidence type="ECO:0000256" key="3">
    <source>
        <dbReference type="ARBA" id="ARBA00022516"/>
    </source>
</evidence>
<keyword evidence="5" id="KW-0547">Nucleotide-binding</keyword>
<dbReference type="PANTHER" id="PTHR12358">
    <property type="entry name" value="SPHINGOSINE KINASE"/>
    <property type="match status" value="1"/>
</dbReference>
<keyword evidence="9" id="KW-0594">Phospholipid biosynthesis</keyword>
<dbReference type="InterPro" id="IPR050187">
    <property type="entry name" value="Lipid_Phosphate_FormReg"/>
</dbReference>
<dbReference type="Pfam" id="PF19279">
    <property type="entry name" value="YegS_C"/>
    <property type="match status" value="1"/>
</dbReference>
<reference evidence="12 13" key="1">
    <citation type="journal article" date="2012" name="J. Bacteriol.">
        <title>Genome of Bacillus macauensis ZFHKF-1, a Long-Chain-Forming Bacterium.</title>
        <authorList>
            <person name="Cai L."/>
            <person name="Zhang T."/>
        </authorList>
    </citation>
    <scope>NUCLEOTIDE SEQUENCE [LARGE SCALE GENOMIC DNA]</scope>
    <source>
        <strain evidence="12 13">ZFHKF-1</strain>
    </source>
</reference>
<dbReference type="RefSeq" id="WP_007202938.1">
    <property type="nucleotide sequence ID" value="NZ_AKKV01000030.1"/>
</dbReference>
<dbReference type="InterPro" id="IPR017438">
    <property type="entry name" value="ATP-NAD_kinase_N"/>
</dbReference>
<dbReference type="Gene3D" id="2.60.200.40">
    <property type="match status" value="1"/>
</dbReference>
<comment type="caution">
    <text evidence="12">The sequence shown here is derived from an EMBL/GenBank/DDBJ whole genome shotgun (WGS) entry which is preliminary data.</text>
</comment>